<evidence type="ECO:0000313" key="6">
    <source>
        <dbReference type="Proteomes" id="UP000681967"/>
    </source>
</evidence>
<gene>
    <name evidence="5" type="ORF">BYL167_LOCUS71313</name>
</gene>
<sequence length="213" mass="23682">WYKNGQPLYEGNRFTTKYDIYTKTLTLQVLAARPDDQGTYTVRATNPVGSDETTCNLTIRPTASIDTRPFIQPDRFAPLELKAPPPTKADLDKMEPPKVVVPLENLQVTEGSPVLLKATIVGKPIPNFVWLKDGAPLPASNRLRTRYDIGTKQVLLQINDIRPQDIGDYAVIATNPAGEDSTRCSLSVVPDKPGVDDRAFVPEDKFRDLEHPQ</sequence>
<dbReference type="AlphaFoldDB" id="A0A8S3G0Q0"/>
<accession>A0A8S3G0Q0</accession>
<dbReference type="Proteomes" id="UP000681967">
    <property type="component" value="Unassembled WGS sequence"/>
</dbReference>
<proteinExistence type="predicted"/>
<dbReference type="InterPro" id="IPR013098">
    <property type="entry name" value="Ig_I-set"/>
</dbReference>
<evidence type="ECO:0000313" key="5">
    <source>
        <dbReference type="EMBL" id="CAF5146546.1"/>
    </source>
</evidence>
<dbReference type="PANTHER" id="PTHR47633:SF4">
    <property type="entry name" value="MYOPALLADIN ISOFORM X1"/>
    <property type="match status" value="1"/>
</dbReference>
<dbReference type="InterPro" id="IPR036179">
    <property type="entry name" value="Ig-like_dom_sf"/>
</dbReference>
<dbReference type="Gene3D" id="2.60.40.10">
    <property type="entry name" value="Immunoglobulins"/>
    <property type="match status" value="2"/>
</dbReference>
<keyword evidence="2" id="KW-0963">Cytoplasm</keyword>
<dbReference type="Pfam" id="PF07679">
    <property type="entry name" value="I-set"/>
    <property type="match status" value="2"/>
</dbReference>
<dbReference type="SMART" id="SM00409">
    <property type="entry name" value="IG"/>
    <property type="match status" value="2"/>
</dbReference>
<organism evidence="5 6">
    <name type="scientific">Rotaria magnacalcarata</name>
    <dbReference type="NCBI Taxonomy" id="392030"/>
    <lineage>
        <taxon>Eukaryota</taxon>
        <taxon>Metazoa</taxon>
        <taxon>Spiralia</taxon>
        <taxon>Gnathifera</taxon>
        <taxon>Rotifera</taxon>
        <taxon>Eurotatoria</taxon>
        <taxon>Bdelloidea</taxon>
        <taxon>Philodinida</taxon>
        <taxon>Philodinidae</taxon>
        <taxon>Rotaria</taxon>
    </lineage>
</organism>
<feature type="domain" description="Ig-like" evidence="4">
    <location>
        <begin position="1"/>
        <end position="58"/>
    </location>
</feature>
<reference evidence="5" key="1">
    <citation type="submission" date="2021-02" db="EMBL/GenBank/DDBJ databases">
        <authorList>
            <person name="Nowell W R."/>
        </authorList>
    </citation>
    <scope>NUCLEOTIDE SEQUENCE</scope>
</reference>
<dbReference type="PANTHER" id="PTHR47633">
    <property type="entry name" value="IMMUNOGLOBULIN"/>
    <property type="match status" value="1"/>
</dbReference>
<keyword evidence="3" id="KW-0393">Immunoglobulin domain</keyword>
<dbReference type="SUPFAM" id="SSF48726">
    <property type="entry name" value="Immunoglobulin"/>
    <property type="match status" value="2"/>
</dbReference>
<comment type="caution">
    <text evidence="5">The sequence shown here is derived from an EMBL/GenBank/DDBJ whole genome shotgun (WGS) entry which is preliminary data.</text>
</comment>
<feature type="non-terminal residue" evidence="5">
    <location>
        <position position="213"/>
    </location>
</feature>
<dbReference type="CDD" id="cd00096">
    <property type="entry name" value="Ig"/>
    <property type="match status" value="1"/>
</dbReference>
<evidence type="ECO:0000256" key="3">
    <source>
        <dbReference type="ARBA" id="ARBA00023319"/>
    </source>
</evidence>
<evidence type="ECO:0000259" key="4">
    <source>
        <dbReference type="PROSITE" id="PS50835"/>
    </source>
</evidence>
<evidence type="ECO:0000256" key="1">
    <source>
        <dbReference type="ARBA" id="ARBA00004496"/>
    </source>
</evidence>
<name>A0A8S3G0Q0_9BILA</name>
<dbReference type="InterPro" id="IPR007110">
    <property type="entry name" value="Ig-like_dom"/>
</dbReference>
<dbReference type="InterPro" id="IPR013783">
    <property type="entry name" value="Ig-like_fold"/>
</dbReference>
<feature type="non-terminal residue" evidence="5">
    <location>
        <position position="1"/>
    </location>
</feature>
<dbReference type="EMBL" id="CAJOBH010255079">
    <property type="protein sequence ID" value="CAF5146546.1"/>
    <property type="molecule type" value="Genomic_DNA"/>
</dbReference>
<feature type="domain" description="Ig-like" evidence="4">
    <location>
        <begin position="97"/>
        <end position="187"/>
    </location>
</feature>
<dbReference type="GO" id="GO:0005737">
    <property type="term" value="C:cytoplasm"/>
    <property type="evidence" value="ECO:0007669"/>
    <property type="project" value="UniProtKB-SubCell"/>
</dbReference>
<dbReference type="InterPro" id="IPR003599">
    <property type="entry name" value="Ig_sub"/>
</dbReference>
<evidence type="ECO:0000256" key="2">
    <source>
        <dbReference type="ARBA" id="ARBA00022490"/>
    </source>
</evidence>
<comment type="subcellular location">
    <subcellularLocation>
        <location evidence="1">Cytoplasm</location>
    </subcellularLocation>
</comment>
<dbReference type="FunFam" id="2.60.40.10:FF:000425">
    <property type="entry name" value="Myosin light chain kinase"/>
    <property type="match status" value="1"/>
</dbReference>
<dbReference type="PROSITE" id="PS50835">
    <property type="entry name" value="IG_LIKE"/>
    <property type="match status" value="2"/>
</dbReference>
<protein>
    <recommendedName>
        <fullName evidence="4">Ig-like domain-containing protein</fullName>
    </recommendedName>
</protein>